<evidence type="ECO:0000313" key="3">
    <source>
        <dbReference type="Proteomes" id="UP000054567"/>
    </source>
</evidence>
<dbReference type="OrthoDB" id="4664297at2759"/>
<reference evidence="3" key="3">
    <citation type="journal article" date="2010" name="Genome Res.">
        <title>Population genomic sequencing of Coccidioides fungi reveals recent hybridization and transposon control.</title>
        <authorList>
            <person name="Neafsey D.E."/>
            <person name="Barker B.M."/>
            <person name="Sharpton T.J."/>
            <person name="Stajich J.E."/>
            <person name="Park D.J."/>
            <person name="Whiston E."/>
            <person name="Hung C.-Y."/>
            <person name="McMahan C."/>
            <person name="White J."/>
            <person name="Sykes S."/>
            <person name="Heiman D."/>
            <person name="Young S."/>
            <person name="Zeng Q."/>
            <person name="Abouelleil A."/>
            <person name="Aftuck L."/>
            <person name="Bessette D."/>
            <person name="Brown A."/>
            <person name="FitzGerald M."/>
            <person name="Lui A."/>
            <person name="Macdonald J.P."/>
            <person name="Priest M."/>
            <person name="Orbach M.J."/>
            <person name="Galgiani J.N."/>
            <person name="Kirkland T.N."/>
            <person name="Cole G.T."/>
            <person name="Birren B.W."/>
            <person name="Henn M.R."/>
            <person name="Taylor J.W."/>
            <person name="Rounsley S.D."/>
        </authorList>
    </citation>
    <scope>NUCLEOTIDE SEQUENCE [LARGE SCALE GENOMIC DNA]</scope>
    <source>
        <strain evidence="3">RMSCC 3488</strain>
    </source>
</reference>
<dbReference type="Proteomes" id="UP000054567">
    <property type="component" value="Unassembled WGS sequence"/>
</dbReference>
<gene>
    <name evidence="2" type="ORF">CPAG_04721</name>
</gene>
<feature type="transmembrane region" description="Helical" evidence="1">
    <location>
        <begin position="7"/>
        <end position="26"/>
    </location>
</feature>
<dbReference type="EMBL" id="DS268110">
    <property type="protein sequence ID" value="KMM68393.1"/>
    <property type="molecule type" value="Genomic_DNA"/>
</dbReference>
<dbReference type="AlphaFoldDB" id="A0A0J6FDL0"/>
<sequence length="195" mass="21614">MTWTGSLLTRLLPLSLAVLSIIFYFSNNFLSVMTSPVSTSYSVPRVSIAATRDVLGTGEPCELEVAVHNDDAQSTMTVLGWNSPLDKMAVILGVYEIRDRETGEVVEMDRIQVSRLLPPPPESLVEIKPKESEKLHVVLKGVNLPPGRTYTIRAEGWWQSVWHLPKEEVISRYLADQSGAISGDFLSNTVEVTQS</sequence>
<keyword evidence="1" id="KW-0812">Transmembrane</keyword>
<reference evidence="3" key="2">
    <citation type="journal article" date="2009" name="Genome Res.">
        <title>Comparative genomic analyses of the human fungal pathogens Coccidioides and their relatives.</title>
        <authorList>
            <person name="Sharpton T.J."/>
            <person name="Stajich J.E."/>
            <person name="Rounsley S.D."/>
            <person name="Gardner M.J."/>
            <person name="Wortman J.R."/>
            <person name="Jordar V.S."/>
            <person name="Maiti R."/>
            <person name="Kodira C.D."/>
            <person name="Neafsey D.E."/>
            <person name="Zeng Q."/>
            <person name="Hung C.-Y."/>
            <person name="McMahan C."/>
            <person name="Muszewska A."/>
            <person name="Grynberg M."/>
            <person name="Mandel M.A."/>
            <person name="Kellner E.M."/>
            <person name="Barker B.M."/>
            <person name="Galgiani J.N."/>
            <person name="Orbach M.J."/>
            <person name="Kirkland T.N."/>
            <person name="Cole G.T."/>
            <person name="Henn M.R."/>
            <person name="Birren B.W."/>
            <person name="Taylor J.W."/>
        </authorList>
    </citation>
    <scope>NUCLEOTIDE SEQUENCE [LARGE SCALE GENOMIC DNA]</scope>
    <source>
        <strain evidence="3">RMSCC 3488</strain>
    </source>
</reference>
<keyword evidence="1" id="KW-0472">Membrane</keyword>
<protein>
    <submittedName>
        <fullName evidence="2">Uncharacterized protein</fullName>
    </submittedName>
</protein>
<keyword evidence="1" id="KW-1133">Transmembrane helix</keyword>
<reference evidence="2 3" key="1">
    <citation type="submission" date="2007-06" db="EMBL/GenBank/DDBJ databases">
        <title>The Genome Sequence of Coccidioides posadasii RMSCC_3488.</title>
        <authorList>
            <consortium name="Coccidioides Genome Resources Consortium"/>
            <consortium name="The Broad Institute Genome Sequencing Platform"/>
            <person name="Henn M.R."/>
            <person name="Sykes S."/>
            <person name="Young S."/>
            <person name="Jaffe D."/>
            <person name="Berlin A."/>
            <person name="Alvarez P."/>
            <person name="Butler J."/>
            <person name="Gnerre S."/>
            <person name="Grabherr M."/>
            <person name="Mauceli E."/>
            <person name="Brockman W."/>
            <person name="Kodira C."/>
            <person name="Alvarado L."/>
            <person name="Zeng Q."/>
            <person name="Crawford M."/>
            <person name="Antoine C."/>
            <person name="Devon K."/>
            <person name="Galgiani J."/>
            <person name="Orsborn K."/>
            <person name="Lewis M.L."/>
            <person name="Nusbaum C."/>
            <person name="Galagan J."/>
            <person name="Birren B."/>
        </authorList>
    </citation>
    <scope>NUCLEOTIDE SEQUENCE [LARGE SCALE GENOMIC DNA]</scope>
    <source>
        <strain evidence="2 3">RMSCC 3488</strain>
    </source>
</reference>
<evidence type="ECO:0000256" key="1">
    <source>
        <dbReference type="SAM" id="Phobius"/>
    </source>
</evidence>
<dbReference type="Gene3D" id="2.60.40.2970">
    <property type="match status" value="1"/>
</dbReference>
<accession>A0A0J6FDL0</accession>
<organism evidence="2 3">
    <name type="scientific">Coccidioides posadasii RMSCC 3488</name>
    <dbReference type="NCBI Taxonomy" id="454284"/>
    <lineage>
        <taxon>Eukaryota</taxon>
        <taxon>Fungi</taxon>
        <taxon>Dikarya</taxon>
        <taxon>Ascomycota</taxon>
        <taxon>Pezizomycotina</taxon>
        <taxon>Eurotiomycetes</taxon>
        <taxon>Eurotiomycetidae</taxon>
        <taxon>Onygenales</taxon>
        <taxon>Onygenaceae</taxon>
        <taxon>Coccidioides</taxon>
    </lineage>
</organism>
<proteinExistence type="predicted"/>
<evidence type="ECO:0000313" key="2">
    <source>
        <dbReference type="EMBL" id="KMM68393.1"/>
    </source>
</evidence>
<name>A0A0J6FDL0_COCPO</name>
<dbReference type="VEuPathDB" id="FungiDB:CPAG_04721"/>